<feature type="domain" description="Sodium/calcium exchanger membrane region" evidence="6">
    <location>
        <begin position="6"/>
        <end position="150"/>
    </location>
</feature>
<dbReference type="EMBL" id="AP021874">
    <property type="protein sequence ID" value="BBO71869.1"/>
    <property type="molecule type" value="Genomic_DNA"/>
</dbReference>
<evidence type="ECO:0000256" key="3">
    <source>
        <dbReference type="ARBA" id="ARBA00022989"/>
    </source>
</evidence>
<dbReference type="GO" id="GO:0006874">
    <property type="term" value="P:intracellular calcium ion homeostasis"/>
    <property type="evidence" value="ECO:0007669"/>
    <property type="project" value="TreeGrafter"/>
</dbReference>
<evidence type="ECO:0000259" key="6">
    <source>
        <dbReference type="Pfam" id="PF01699"/>
    </source>
</evidence>
<dbReference type="AlphaFoldDB" id="A0A5K7YV15"/>
<dbReference type="PANTHER" id="PTHR10846:SF8">
    <property type="entry name" value="INNER MEMBRANE PROTEIN YRBG"/>
    <property type="match status" value="1"/>
</dbReference>
<feature type="transmembrane region" description="Helical" evidence="5">
    <location>
        <begin position="275"/>
        <end position="292"/>
    </location>
</feature>
<evidence type="ECO:0000256" key="5">
    <source>
        <dbReference type="SAM" id="Phobius"/>
    </source>
</evidence>
<keyword evidence="2 5" id="KW-0812">Transmembrane</keyword>
<dbReference type="RefSeq" id="WP_155319645.1">
    <property type="nucleotide sequence ID" value="NZ_AP021874.1"/>
</dbReference>
<feature type="transmembrane region" description="Helical" evidence="5">
    <location>
        <begin position="68"/>
        <end position="87"/>
    </location>
</feature>
<comment type="subcellular location">
    <subcellularLocation>
        <location evidence="1">Membrane</location>
        <topology evidence="1">Multi-pass membrane protein</topology>
    </subcellularLocation>
</comment>
<keyword evidence="4 5" id="KW-0472">Membrane</keyword>
<evidence type="ECO:0000256" key="1">
    <source>
        <dbReference type="ARBA" id="ARBA00004141"/>
    </source>
</evidence>
<gene>
    <name evidence="7" type="ORF">DSCA_57990</name>
</gene>
<accession>A0A5K7YV15</accession>
<dbReference type="GO" id="GO:0005262">
    <property type="term" value="F:calcium channel activity"/>
    <property type="evidence" value="ECO:0007669"/>
    <property type="project" value="TreeGrafter"/>
</dbReference>
<evidence type="ECO:0000256" key="2">
    <source>
        <dbReference type="ARBA" id="ARBA00022692"/>
    </source>
</evidence>
<dbReference type="KEGG" id="dalk:DSCA_57990"/>
<sequence length="331" mass="34253">MIIPSLLLLAGFLVLIKGADLFVDGAARLARGMNVPPVAVGLTVVAFGTSAPELFVNISAAVSGSSDIALGNVVGSNIANVLLILGISSLIRPLTVSKGTVWKEIPLSLLAVVMLWILASDVYIDGAVRSTISRSDGLVLLGFFAIFIAYTASIAAPVDGLPEFTPAPADNAVGIALKMTIGFCGLLFGGRWIVDNAAIIGELLAIPRAVMGLTVVAVGTSLPELATSAMAARRGDVEIAVGNVVGSNIFNVFFILGVSAVIRPLPFNPAANVDMGAMMASGILLFVFMFSGRVRIMDRWEGGLALLVYGLYLGYLLYPLFPTGTPVGSAG</sequence>
<dbReference type="Gene3D" id="1.20.1420.30">
    <property type="entry name" value="NCX, central ion-binding region"/>
    <property type="match status" value="1"/>
</dbReference>
<dbReference type="InterPro" id="IPR044880">
    <property type="entry name" value="NCX_ion-bd_dom_sf"/>
</dbReference>
<feature type="transmembrane region" description="Helical" evidence="5">
    <location>
        <begin position="107"/>
        <end position="124"/>
    </location>
</feature>
<feature type="transmembrane region" description="Helical" evidence="5">
    <location>
        <begin position="304"/>
        <end position="321"/>
    </location>
</feature>
<dbReference type="Proteomes" id="UP000427906">
    <property type="component" value="Chromosome"/>
</dbReference>
<keyword evidence="3 5" id="KW-1133">Transmembrane helix</keyword>
<organism evidence="7 8">
    <name type="scientific">Desulfosarcina alkanivorans</name>
    <dbReference type="NCBI Taxonomy" id="571177"/>
    <lineage>
        <taxon>Bacteria</taxon>
        <taxon>Pseudomonadati</taxon>
        <taxon>Thermodesulfobacteriota</taxon>
        <taxon>Desulfobacteria</taxon>
        <taxon>Desulfobacterales</taxon>
        <taxon>Desulfosarcinaceae</taxon>
        <taxon>Desulfosarcina</taxon>
    </lineage>
</organism>
<feature type="transmembrane region" description="Helical" evidence="5">
    <location>
        <begin position="175"/>
        <end position="194"/>
    </location>
</feature>
<feature type="transmembrane region" description="Helical" evidence="5">
    <location>
        <begin position="136"/>
        <end position="155"/>
    </location>
</feature>
<dbReference type="Pfam" id="PF01699">
    <property type="entry name" value="Na_Ca_ex"/>
    <property type="match status" value="2"/>
</dbReference>
<dbReference type="InterPro" id="IPR004837">
    <property type="entry name" value="NaCa_Exmemb"/>
</dbReference>
<name>A0A5K7YV15_9BACT</name>
<protein>
    <submittedName>
        <fullName evidence="7">K+-dependent Na+/Ca+ exchanger</fullName>
    </submittedName>
</protein>
<evidence type="ECO:0000313" key="7">
    <source>
        <dbReference type="EMBL" id="BBO71869.1"/>
    </source>
</evidence>
<feature type="transmembrane region" description="Helical" evidence="5">
    <location>
        <begin position="37"/>
        <end position="56"/>
    </location>
</feature>
<dbReference type="OrthoDB" id="9794225at2"/>
<dbReference type="NCBIfam" id="TIGR00367">
    <property type="entry name" value="calcium/sodium antiporter"/>
    <property type="match status" value="1"/>
</dbReference>
<dbReference type="InterPro" id="IPR004481">
    <property type="entry name" value="K/Na/Ca-exchanger"/>
</dbReference>
<feature type="transmembrane region" description="Helical" evidence="5">
    <location>
        <begin position="240"/>
        <end position="263"/>
    </location>
</feature>
<evidence type="ECO:0000313" key="8">
    <source>
        <dbReference type="Proteomes" id="UP000427906"/>
    </source>
</evidence>
<reference evidence="7 8" key="1">
    <citation type="submission" date="2019-11" db="EMBL/GenBank/DDBJ databases">
        <title>Comparative genomics of hydrocarbon-degrading Desulfosarcina strains.</title>
        <authorList>
            <person name="Watanabe M."/>
            <person name="Kojima H."/>
            <person name="Fukui M."/>
        </authorList>
    </citation>
    <scope>NUCLEOTIDE SEQUENCE [LARGE SCALE GENOMIC DNA]</scope>
    <source>
        <strain evidence="7 8">PL12</strain>
    </source>
</reference>
<evidence type="ECO:0000256" key="4">
    <source>
        <dbReference type="ARBA" id="ARBA00023136"/>
    </source>
</evidence>
<keyword evidence="8" id="KW-1185">Reference proteome</keyword>
<dbReference type="PANTHER" id="PTHR10846">
    <property type="entry name" value="SODIUM/POTASSIUM/CALCIUM EXCHANGER"/>
    <property type="match status" value="1"/>
</dbReference>
<feature type="domain" description="Sodium/calcium exchanger membrane region" evidence="6">
    <location>
        <begin position="180"/>
        <end position="317"/>
    </location>
</feature>
<proteinExistence type="predicted"/>
<dbReference type="GO" id="GO:0005886">
    <property type="term" value="C:plasma membrane"/>
    <property type="evidence" value="ECO:0007669"/>
    <property type="project" value="TreeGrafter"/>
</dbReference>
<dbReference type="GO" id="GO:0008273">
    <property type="term" value="F:calcium, potassium:sodium antiporter activity"/>
    <property type="evidence" value="ECO:0007669"/>
    <property type="project" value="TreeGrafter"/>
</dbReference>